<dbReference type="InterPro" id="IPR045242">
    <property type="entry name" value="Syntaxin"/>
</dbReference>
<dbReference type="Gene3D" id="1.20.5.110">
    <property type="match status" value="1"/>
</dbReference>
<comment type="subcellular location">
    <subcellularLocation>
        <location evidence="1">Membrane</location>
        <topology evidence="1">Single-pass type IV membrane protein</topology>
    </subcellularLocation>
</comment>
<dbReference type="SMART" id="SM00397">
    <property type="entry name" value="t_SNARE"/>
    <property type="match status" value="1"/>
</dbReference>
<feature type="domain" description="T-SNARE coiled-coil homology" evidence="6">
    <location>
        <begin position="242"/>
        <end position="304"/>
    </location>
</feature>
<evidence type="ECO:0000259" key="6">
    <source>
        <dbReference type="PROSITE" id="PS50192"/>
    </source>
</evidence>
<reference evidence="7" key="1">
    <citation type="submission" date="2022-03" db="EMBL/GenBank/DDBJ databases">
        <authorList>
            <person name="Martin H S."/>
        </authorList>
    </citation>
    <scope>NUCLEOTIDE SEQUENCE</scope>
</reference>
<feature type="transmembrane region" description="Helical" evidence="5">
    <location>
        <begin position="316"/>
        <end position="335"/>
    </location>
</feature>
<name>A0ABN8JB80_9NEOP</name>
<evidence type="ECO:0000256" key="1">
    <source>
        <dbReference type="ARBA" id="ARBA00004211"/>
    </source>
</evidence>
<evidence type="ECO:0000256" key="3">
    <source>
        <dbReference type="SAM" id="Coils"/>
    </source>
</evidence>
<dbReference type="SUPFAM" id="SSF47661">
    <property type="entry name" value="t-snare proteins"/>
    <property type="match status" value="1"/>
</dbReference>
<sequence>MCAIRYGSERTGRAAAPDSAGRGAPLDGVTRAGSQRGHKPPTAATAMRSKDRLDELRQLAESAGGTGVYQDTVLELPPPQLAKDIEELLQEVEAICKWINELNSNTQLIRRLHSDPTYHTNKQVQEQLEAAVTRSHAAGLKLCGALRQLEARARARRGGDAGGRMARMQYAAARRRYADALADHAQLLQLLHDDRARLLHEQIKLTNLTLTDEECENLLDSNNISLFVGNVRAETAEAKRMLREAEARRDDLARLEGALRDVHGLFLQLAHLVAQQQEQIDSVEYFALQATEHVESGGQELLKGTVSRRKAKKKKFGLIICLASGFLIVLFVLIYT</sequence>
<evidence type="ECO:0000256" key="4">
    <source>
        <dbReference type="SAM" id="MobiDB-lite"/>
    </source>
</evidence>
<accession>A0ABN8JB80</accession>
<keyword evidence="5" id="KW-0812">Transmembrane</keyword>
<dbReference type="InterPro" id="IPR006012">
    <property type="entry name" value="Syntaxin/epimorphin_CS"/>
</dbReference>
<keyword evidence="3" id="KW-0175">Coiled coil</keyword>
<dbReference type="PANTHER" id="PTHR19957">
    <property type="entry name" value="SYNTAXIN"/>
    <property type="match status" value="1"/>
</dbReference>
<feature type="coiled-coil region" evidence="3">
    <location>
        <begin position="228"/>
        <end position="255"/>
    </location>
</feature>
<comment type="similarity">
    <text evidence="2">Belongs to the syntaxin family.</text>
</comment>
<evidence type="ECO:0000313" key="8">
    <source>
        <dbReference type="Proteomes" id="UP000837857"/>
    </source>
</evidence>
<keyword evidence="5" id="KW-1133">Transmembrane helix</keyword>
<dbReference type="PANTHER" id="PTHR19957:SF307">
    <property type="entry name" value="PROTEIN SSO1-RELATED"/>
    <property type="match status" value="1"/>
</dbReference>
<dbReference type="PROSITE" id="PS00914">
    <property type="entry name" value="SYNTAXIN"/>
    <property type="match status" value="1"/>
</dbReference>
<keyword evidence="8" id="KW-1185">Reference proteome</keyword>
<dbReference type="EMBL" id="OW152821">
    <property type="protein sequence ID" value="CAH2077337.1"/>
    <property type="molecule type" value="Genomic_DNA"/>
</dbReference>
<feature type="region of interest" description="Disordered" evidence="4">
    <location>
        <begin position="1"/>
        <end position="48"/>
    </location>
</feature>
<evidence type="ECO:0000313" key="7">
    <source>
        <dbReference type="EMBL" id="CAH2077337.1"/>
    </source>
</evidence>
<protein>
    <recommendedName>
        <fullName evidence="6">t-SNARE coiled-coil homology domain-containing protein</fullName>
    </recommendedName>
</protein>
<evidence type="ECO:0000256" key="5">
    <source>
        <dbReference type="SAM" id="Phobius"/>
    </source>
</evidence>
<dbReference type="InterPro" id="IPR010989">
    <property type="entry name" value="SNARE"/>
</dbReference>
<dbReference type="PROSITE" id="PS50192">
    <property type="entry name" value="T_SNARE"/>
    <property type="match status" value="1"/>
</dbReference>
<feature type="non-terminal residue" evidence="7">
    <location>
        <position position="336"/>
    </location>
</feature>
<dbReference type="CDD" id="cd15848">
    <property type="entry name" value="SNARE_syntaxin1-like"/>
    <property type="match status" value="1"/>
</dbReference>
<gene>
    <name evidence="7" type="ORF">IPOD504_LOCUS17662</name>
</gene>
<organism evidence="7 8">
    <name type="scientific">Iphiclides podalirius</name>
    <name type="common">scarce swallowtail</name>
    <dbReference type="NCBI Taxonomy" id="110791"/>
    <lineage>
        <taxon>Eukaryota</taxon>
        <taxon>Metazoa</taxon>
        <taxon>Ecdysozoa</taxon>
        <taxon>Arthropoda</taxon>
        <taxon>Hexapoda</taxon>
        <taxon>Insecta</taxon>
        <taxon>Pterygota</taxon>
        <taxon>Neoptera</taxon>
        <taxon>Endopterygota</taxon>
        <taxon>Lepidoptera</taxon>
        <taxon>Glossata</taxon>
        <taxon>Ditrysia</taxon>
        <taxon>Papilionoidea</taxon>
        <taxon>Papilionidae</taxon>
        <taxon>Papilioninae</taxon>
        <taxon>Iphiclides</taxon>
    </lineage>
</organism>
<keyword evidence="5" id="KW-0472">Membrane</keyword>
<dbReference type="Proteomes" id="UP000837857">
    <property type="component" value="Chromosome 9"/>
</dbReference>
<dbReference type="InterPro" id="IPR000727">
    <property type="entry name" value="T_SNARE_dom"/>
</dbReference>
<dbReference type="Gene3D" id="1.20.58.70">
    <property type="match status" value="1"/>
</dbReference>
<proteinExistence type="inferred from homology"/>
<evidence type="ECO:0000256" key="2">
    <source>
        <dbReference type="ARBA" id="ARBA00009063"/>
    </source>
</evidence>